<keyword evidence="2 6" id="KW-0812">Transmembrane</keyword>
<evidence type="ECO:0000256" key="5">
    <source>
        <dbReference type="SAM" id="Coils"/>
    </source>
</evidence>
<dbReference type="GO" id="GO:0016020">
    <property type="term" value="C:membrane"/>
    <property type="evidence" value="ECO:0007669"/>
    <property type="project" value="UniProtKB-SubCell"/>
</dbReference>
<keyword evidence="4 6" id="KW-0472">Membrane</keyword>
<keyword evidence="9" id="KW-1185">Reference proteome</keyword>
<protein>
    <recommendedName>
        <fullName evidence="7">Integral membrane bound transporter domain-containing protein</fullName>
    </recommendedName>
</protein>
<name>A0A430AER2_9ENTE</name>
<reference evidence="8 9" key="1">
    <citation type="submission" date="2017-05" db="EMBL/GenBank/DDBJ databases">
        <title>Vagococcus spp. assemblies.</title>
        <authorList>
            <person name="Gulvik C.A."/>
        </authorList>
    </citation>
    <scope>NUCLEOTIDE SEQUENCE [LARGE SCALE GENOMIC DNA]</scope>
    <source>
        <strain evidence="8 9">DSM 24756</strain>
    </source>
</reference>
<evidence type="ECO:0000313" key="8">
    <source>
        <dbReference type="EMBL" id="RSU05924.1"/>
    </source>
</evidence>
<dbReference type="EMBL" id="NGJZ01000005">
    <property type="protein sequence ID" value="RSU05924.1"/>
    <property type="molecule type" value="Genomic_DNA"/>
</dbReference>
<evidence type="ECO:0000256" key="1">
    <source>
        <dbReference type="ARBA" id="ARBA00004141"/>
    </source>
</evidence>
<sequence>MKIGNFRLGLRTVKTAIAVMCCLLIFRLFMKDSDTYTISAMISSLSAVFSMREDISTTLKFGRSRIIGNSLGGLFALCYTLIHNKFPHSLFVEVFCIPLFVLLFIVVSDGINNNAGIIGGISALLIISLTIPNSSSVAYTVSRVLDTFIGTFVAFIVNGVIKPHKREEIEEIDTKVLELQKHESELAELKEKLKYYEERDRQKESEK</sequence>
<evidence type="ECO:0000259" key="7">
    <source>
        <dbReference type="Pfam" id="PF13515"/>
    </source>
</evidence>
<comment type="caution">
    <text evidence="8">The sequence shown here is derived from an EMBL/GenBank/DDBJ whole genome shotgun (WGS) entry which is preliminary data.</text>
</comment>
<dbReference type="InterPro" id="IPR049453">
    <property type="entry name" value="Memb_transporter_dom"/>
</dbReference>
<feature type="domain" description="Integral membrane bound transporter" evidence="7">
    <location>
        <begin position="45"/>
        <end position="157"/>
    </location>
</feature>
<evidence type="ECO:0000256" key="4">
    <source>
        <dbReference type="ARBA" id="ARBA00023136"/>
    </source>
</evidence>
<dbReference type="Pfam" id="PF13515">
    <property type="entry name" value="FUSC_2"/>
    <property type="match status" value="1"/>
</dbReference>
<proteinExistence type="predicted"/>
<dbReference type="RefSeq" id="WP_126826942.1">
    <property type="nucleotide sequence ID" value="NZ_JBHLWU010000004.1"/>
</dbReference>
<feature type="transmembrane region" description="Helical" evidence="6">
    <location>
        <begin position="114"/>
        <end position="131"/>
    </location>
</feature>
<keyword evidence="3 6" id="KW-1133">Transmembrane helix</keyword>
<feature type="coiled-coil region" evidence="5">
    <location>
        <begin position="165"/>
        <end position="206"/>
    </location>
</feature>
<evidence type="ECO:0000313" key="9">
    <source>
        <dbReference type="Proteomes" id="UP000288669"/>
    </source>
</evidence>
<organism evidence="8 9">
    <name type="scientific">Vagococcus entomophilus</name>
    <dbReference type="NCBI Taxonomy" id="1160095"/>
    <lineage>
        <taxon>Bacteria</taxon>
        <taxon>Bacillati</taxon>
        <taxon>Bacillota</taxon>
        <taxon>Bacilli</taxon>
        <taxon>Lactobacillales</taxon>
        <taxon>Enterococcaceae</taxon>
        <taxon>Vagococcus</taxon>
    </lineage>
</organism>
<feature type="transmembrane region" description="Helical" evidence="6">
    <location>
        <begin position="12"/>
        <end position="30"/>
    </location>
</feature>
<feature type="transmembrane region" description="Helical" evidence="6">
    <location>
        <begin position="88"/>
        <end position="107"/>
    </location>
</feature>
<feature type="transmembrane region" description="Helical" evidence="6">
    <location>
        <begin position="64"/>
        <end position="82"/>
    </location>
</feature>
<evidence type="ECO:0000256" key="6">
    <source>
        <dbReference type="SAM" id="Phobius"/>
    </source>
</evidence>
<gene>
    <name evidence="8" type="ORF">CBF30_11465</name>
</gene>
<dbReference type="Proteomes" id="UP000288669">
    <property type="component" value="Unassembled WGS sequence"/>
</dbReference>
<comment type="subcellular location">
    <subcellularLocation>
        <location evidence="1">Membrane</location>
        <topology evidence="1">Multi-pass membrane protein</topology>
    </subcellularLocation>
</comment>
<dbReference type="AlphaFoldDB" id="A0A430AER2"/>
<evidence type="ECO:0000256" key="2">
    <source>
        <dbReference type="ARBA" id="ARBA00022692"/>
    </source>
</evidence>
<dbReference type="OrthoDB" id="1653617at2"/>
<keyword evidence="5" id="KW-0175">Coiled coil</keyword>
<accession>A0A430AER2</accession>
<evidence type="ECO:0000256" key="3">
    <source>
        <dbReference type="ARBA" id="ARBA00022989"/>
    </source>
</evidence>